<proteinExistence type="predicted"/>
<dbReference type="EMBL" id="CM042018">
    <property type="protein sequence ID" value="KAI3826431.1"/>
    <property type="molecule type" value="Genomic_DNA"/>
</dbReference>
<protein>
    <submittedName>
        <fullName evidence="1">Uncharacterized protein</fullName>
    </submittedName>
</protein>
<comment type="caution">
    <text evidence="1">The sequence shown here is derived from an EMBL/GenBank/DDBJ whole genome shotgun (WGS) entry which is preliminary data.</text>
</comment>
<dbReference type="Proteomes" id="UP001056120">
    <property type="component" value="Linkage Group LG01"/>
</dbReference>
<evidence type="ECO:0000313" key="1">
    <source>
        <dbReference type="EMBL" id="KAI3826431.1"/>
    </source>
</evidence>
<name>A0ACB9K2C9_9ASTR</name>
<evidence type="ECO:0000313" key="2">
    <source>
        <dbReference type="Proteomes" id="UP001056120"/>
    </source>
</evidence>
<reference evidence="2" key="1">
    <citation type="journal article" date="2022" name="Mol. Ecol. Resour.">
        <title>The genomes of chicory, endive, great burdock and yacon provide insights into Asteraceae palaeo-polyploidization history and plant inulin production.</title>
        <authorList>
            <person name="Fan W."/>
            <person name="Wang S."/>
            <person name="Wang H."/>
            <person name="Wang A."/>
            <person name="Jiang F."/>
            <person name="Liu H."/>
            <person name="Zhao H."/>
            <person name="Xu D."/>
            <person name="Zhang Y."/>
        </authorList>
    </citation>
    <scope>NUCLEOTIDE SEQUENCE [LARGE SCALE GENOMIC DNA]</scope>
    <source>
        <strain evidence="2">cv. Yunnan</strain>
    </source>
</reference>
<keyword evidence="2" id="KW-1185">Reference proteome</keyword>
<reference evidence="1 2" key="2">
    <citation type="journal article" date="2022" name="Mol. Ecol. Resour.">
        <title>The genomes of chicory, endive, great burdock and yacon provide insights into Asteraceae paleo-polyploidization history and plant inulin production.</title>
        <authorList>
            <person name="Fan W."/>
            <person name="Wang S."/>
            <person name="Wang H."/>
            <person name="Wang A."/>
            <person name="Jiang F."/>
            <person name="Liu H."/>
            <person name="Zhao H."/>
            <person name="Xu D."/>
            <person name="Zhang Y."/>
        </authorList>
    </citation>
    <scope>NUCLEOTIDE SEQUENCE [LARGE SCALE GENOMIC DNA]</scope>
    <source>
        <strain evidence="2">cv. Yunnan</strain>
        <tissue evidence="1">Leaves</tissue>
    </source>
</reference>
<organism evidence="1 2">
    <name type="scientific">Smallanthus sonchifolius</name>
    <dbReference type="NCBI Taxonomy" id="185202"/>
    <lineage>
        <taxon>Eukaryota</taxon>
        <taxon>Viridiplantae</taxon>
        <taxon>Streptophyta</taxon>
        <taxon>Embryophyta</taxon>
        <taxon>Tracheophyta</taxon>
        <taxon>Spermatophyta</taxon>
        <taxon>Magnoliopsida</taxon>
        <taxon>eudicotyledons</taxon>
        <taxon>Gunneridae</taxon>
        <taxon>Pentapetalae</taxon>
        <taxon>asterids</taxon>
        <taxon>campanulids</taxon>
        <taxon>Asterales</taxon>
        <taxon>Asteraceae</taxon>
        <taxon>Asteroideae</taxon>
        <taxon>Heliantheae alliance</taxon>
        <taxon>Millerieae</taxon>
        <taxon>Smallanthus</taxon>
    </lineage>
</organism>
<sequence>MADGNQNFVVSRLKSLASMFRLTGCKCNRRPDRSSRVYLTDRHCRFCSHRLIYQCEKGHITCASCCIRLDRKCYNKKAKDMETLIKKTKVECKNQSFGCNKKSHNEKGCAHPLYICPRLPACAFFKSSNKLYDHVKRHHKDRVTSFTYGVPFIVGQKRVILQEENLTGSSSSLTMAKLKKPEEFSVLIALERQH</sequence>
<accession>A0ACB9K2C9</accession>
<gene>
    <name evidence="1" type="ORF">L1987_00479</name>
</gene>